<dbReference type="EMBL" id="CP047897">
    <property type="protein sequence ID" value="QHL86758.1"/>
    <property type="molecule type" value="Genomic_DNA"/>
</dbReference>
<feature type="transmembrane region" description="Helical" evidence="1">
    <location>
        <begin position="28"/>
        <end position="49"/>
    </location>
</feature>
<gene>
    <name evidence="2" type="ORF">GU926_04615</name>
</gene>
<dbReference type="KEGG" id="nib:GU926_04615"/>
<sequence>MMMSYDDNYDESKGEYWSWESMTDFDKAVVVGLYFWHAVNIIGICYLIYKFIKGIRQRTETALADS</sequence>
<evidence type="ECO:0000256" key="1">
    <source>
        <dbReference type="SAM" id="Phobius"/>
    </source>
</evidence>
<protein>
    <submittedName>
        <fullName evidence="2">Uncharacterized protein</fullName>
    </submittedName>
</protein>
<organism evidence="2 3">
    <name type="scientific">Nibribacter ruber</name>
    <dbReference type="NCBI Taxonomy" id="2698458"/>
    <lineage>
        <taxon>Bacteria</taxon>
        <taxon>Pseudomonadati</taxon>
        <taxon>Bacteroidota</taxon>
        <taxon>Cytophagia</taxon>
        <taxon>Cytophagales</taxon>
        <taxon>Hymenobacteraceae</taxon>
        <taxon>Nibribacter</taxon>
    </lineage>
</organism>
<name>A0A6P1NXU5_9BACT</name>
<evidence type="ECO:0000313" key="2">
    <source>
        <dbReference type="EMBL" id="QHL86758.1"/>
    </source>
</evidence>
<dbReference type="Proteomes" id="UP000464214">
    <property type="component" value="Chromosome"/>
</dbReference>
<dbReference type="AlphaFoldDB" id="A0A6P1NXU5"/>
<dbReference type="RefSeq" id="WP_160689464.1">
    <property type="nucleotide sequence ID" value="NZ_CP047897.1"/>
</dbReference>
<proteinExistence type="predicted"/>
<evidence type="ECO:0000313" key="3">
    <source>
        <dbReference type="Proteomes" id="UP000464214"/>
    </source>
</evidence>
<accession>A0A6P1NXU5</accession>
<keyword evidence="1" id="KW-0812">Transmembrane</keyword>
<reference evidence="2 3" key="1">
    <citation type="submission" date="2020-01" db="EMBL/GenBank/DDBJ databases">
        <authorList>
            <person name="Kim M."/>
        </authorList>
    </citation>
    <scope>NUCLEOTIDE SEQUENCE [LARGE SCALE GENOMIC DNA]</scope>
    <source>
        <strain evidence="2 3">BT10</strain>
    </source>
</reference>
<keyword evidence="3" id="KW-1185">Reference proteome</keyword>
<keyword evidence="1" id="KW-1133">Transmembrane helix</keyword>
<keyword evidence="1" id="KW-0472">Membrane</keyword>